<protein>
    <submittedName>
        <fullName evidence="1">Uncharacterized protein</fullName>
    </submittedName>
</protein>
<sequence>MRTPLKWLGDPAVAATAEAVAQNLRALGLHVEAKRYGPHFVEIVASTSPKLITTPHNAEASGIALLLAWKYDPPTLVFEEINSLSPGLGRAMVEAALQGVAGPESCIRKVRVDDASPHGADGLSFWRRAALAHAWLEWEITESERTQAQGRQMVPAPLQSSASTKLSVSNGSVRQARDIADNGEALRAELTQRLFDLFLRAKGRSALCKTRMGLGLALMRFLRRCKDEVT</sequence>
<dbReference type="EMBL" id="CP019948">
    <property type="protein sequence ID" value="ARN82919.1"/>
    <property type="molecule type" value="Genomic_DNA"/>
</dbReference>
<reference evidence="1 2" key="1">
    <citation type="submission" date="2017-02" db="EMBL/GenBank/DDBJ databases">
        <authorList>
            <person name="Peterson S.W."/>
        </authorList>
    </citation>
    <scope>NUCLEOTIDE SEQUENCE [LARGE SCALE GENOMIC DNA]</scope>
    <source>
        <strain evidence="1 2">S285</strain>
    </source>
</reference>
<dbReference type="STRING" id="655015.B1812_19625"/>
<gene>
    <name evidence="1" type="ORF">B1812_19625</name>
</gene>
<keyword evidence="2" id="KW-1185">Reference proteome</keyword>
<accession>A0A1W6MZE9</accession>
<dbReference type="Proteomes" id="UP000193978">
    <property type="component" value="Chromosome"/>
</dbReference>
<evidence type="ECO:0000313" key="1">
    <source>
        <dbReference type="EMBL" id="ARN82919.1"/>
    </source>
</evidence>
<evidence type="ECO:0000313" key="2">
    <source>
        <dbReference type="Proteomes" id="UP000193978"/>
    </source>
</evidence>
<organism evidence="1 2">
    <name type="scientific">Methylocystis bryophila</name>
    <dbReference type="NCBI Taxonomy" id="655015"/>
    <lineage>
        <taxon>Bacteria</taxon>
        <taxon>Pseudomonadati</taxon>
        <taxon>Pseudomonadota</taxon>
        <taxon>Alphaproteobacteria</taxon>
        <taxon>Hyphomicrobiales</taxon>
        <taxon>Methylocystaceae</taxon>
        <taxon>Methylocystis</taxon>
    </lineage>
</organism>
<dbReference type="KEGG" id="mbry:B1812_19625"/>
<proteinExistence type="predicted"/>
<dbReference type="AlphaFoldDB" id="A0A1W6MZE9"/>
<name>A0A1W6MZE9_9HYPH</name>
<dbReference type="RefSeq" id="WP_102938133.1">
    <property type="nucleotide sequence ID" value="NZ_AP027149.1"/>
</dbReference>
<dbReference type="OrthoDB" id="8442770at2"/>